<comment type="caution">
    <text evidence="7">The sequence shown here is derived from an EMBL/GenBank/DDBJ whole genome shotgun (WGS) entry which is preliminary data.</text>
</comment>
<dbReference type="PANTHER" id="PTHR44019:SF8">
    <property type="entry name" value="POC1 CENTRIOLAR PROTEIN HOMOLOG"/>
    <property type="match status" value="1"/>
</dbReference>
<evidence type="ECO:0000256" key="1">
    <source>
        <dbReference type="ARBA" id="ARBA00022574"/>
    </source>
</evidence>
<organism evidence="7 8">
    <name type="scientific">Luedemannella helvata</name>
    <dbReference type="NCBI Taxonomy" id="349315"/>
    <lineage>
        <taxon>Bacteria</taxon>
        <taxon>Bacillati</taxon>
        <taxon>Actinomycetota</taxon>
        <taxon>Actinomycetes</taxon>
        <taxon>Micromonosporales</taxon>
        <taxon>Micromonosporaceae</taxon>
        <taxon>Luedemannella</taxon>
    </lineage>
</organism>
<dbReference type="PROSITE" id="PS50082">
    <property type="entry name" value="WD_REPEATS_2"/>
    <property type="match status" value="1"/>
</dbReference>
<name>A0ABP4WTA5_9ACTN</name>
<feature type="repeat" description="WD" evidence="3">
    <location>
        <begin position="998"/>
        <end position="1029"/>
    </location>
</feature>
<dbReference type="Pfam" id="PF00400">
    <property type="entry name" value="WD40"/>
    <property type="match status" value="5"/>
</dbReference>
<evidence type="ECO:0000256" key="2">
    <source>
        <dbReference type="ARBA" id="ARBA00022737"/>
    </source>
</evidence>
<dbReference type="RefSeq" id="WP_344083226.1">
    <property type="nucleotide sequence ID" value="NZ_BAAALS010000018.1"/>
</dbReference>
<feature type="region of interest" description="Disordered" evidence="4">
    <location>
        <begin position="1088"/>
        <end position="1110"/>
    </location>
</feature>
<evidence type="ECO:0000313" key="8">
    <source>
        <dbReference type="Proteomes" id="UP001500655"/>
    </source>
</evidence>
<dbReference type="PANTHER" id="PTHR44019">
    <property type="entry name" value="WD REPEAT-CONTAINING PROTEIN 55"/>
    <property type="match status" value="1"/>
</dbReference>
<keyword evidence="5" id="KW-0812">Transmembrane</keyword>
<dbReference type="SUPFAM" id="SSF50978">
    <property type="entry name" value="WD40 repeat-like"/>
    <property type="match status" value="2"/>
</dbReference>
<gene>
    <name evidence="7" type="ORF">GCM10009681_36880</name>
</gene>
<dbReference type="InterPro" id="IPR036322">
    <property type="entry name" value="WD40_repeat_dom_sf"/>
</dbReference>
<keyword evidence="8" id="KW-1185">Reference proteome</keyword>
<proteinExistence type="predicted"/>
<dbReference type="PROSITE" id="PS50294">
    <property type="entry name" value="WD_REPEATS_REGION"/>
    <property type="match status" value="1"/>
</dbReference>
<dbReference type="InterPro" id="IPR050505">
    <property type="entry name" value="WDR55/POC1"/>
</dbReference>
<accession>A0ABP4WTA5</accession>
<keyword evidence="1 3" id="KW-0853">WD repeat</keyword>
<dbReference type="Proteomes" id="UP001500655">
    <property type="component" value="Unassembled WGS sequence"/>
</dbReference>
<dbReference type="Pfam" id="PF20703">
    <property type="entry name" value="nSTAND1"/>
    <property type="match status" value="1"/>
</dbReference>
<feature type="domain" description="Novel STAND NTPase 1" evidence="6">
    <location>
        <begin position="81"/>
        <end position="466"/>
    </location>
</feature>
<dbReference type="SMART" id="SM00320">
    <property type="entry name" value="WD40"/>
    <property type="match status" value="9"/>
</dbReference>
<evidence type="ECO:0000256" key="5">
    <source>
        <dbReference type="SAM" id="Phobius"/>
    </source>
</evidence>
<reference evidence="8" key="1">
    <citation type="journal article" date="2019" name="Int. J. Syst. Evol. Microbiol.">
        <title>The Global Catalogue of Microorganisms (GCM) 10K type strain sequencing project: providing services to taxonomists for standard genome sequencing and annotation.</title>
        <authorList>
            <consortium name="The Broad Institute Genomics Platform"/>
            <consortium name="The Broad Institute Genome Sequencing Center for Infectious Disease"/>
            <person name="Wu L."/>
            <person name="Ma J."/>
        </authorList>
    </citation>
    <scope>NUCLEOTIDE SEQUENCE [LARGE SCALE GENOMIC DNA]</scope>
    <source>
        <strain evidence="8">JCM 13249</strain>
    </source>
</reference>
<keyword evidence="5" id="KW-0472">Membrane</keyword>
<sequence length="1110" mass="119215">MRRLRWRWHSTGFGVFVLSAGTGLITNLLTNDPERWPPALQPIVRYSPVIGIGLVAAVGIKAGIDAWRNGYRRSDWDGRNPYPGLMAYAEDRAAVFFGRAREIDELVVRVRDARAPTARFVPVVGPSGSGKSSLVLAGLIPALGHGSSFRVLPAFTPGSNAIGELSTLLGVDLTAAAEAARAAERSGSRTPAMPAALAALARLRGGMRHVLIVVDQLEEAVTQGTEQDRHAFVACLQALLEQDPRLRVVATVRSDTIGEFQQGPGRDLFHHPVMVNVMGPREIRLVVDEPARLTATEFESGLVDEIVRETGGGDALPLLSYLLSDLYNGASADRHISWKEYRSSGGVSGAITRRAEAAVRELGMDALPQCLETLRRFVTLGSAGATRQRVTASSLDRQQERVVRAFVDARLLTSDRIADGTVIYDIAHEALLRQWEPLREDIALHEDELRRLTELAPLARAWERSRFRPDYLIGGQRLVEALAWARGERAVAPEIIRFLNESQRNQAGEMERRADRAANDALANLNTNPAYALALAYAALTELAATARTATVLEATLASGLRQVERGVARVRTVAFAPDGNLAVSADDHDVRVVDTASWAGRPVPGSAGSLIALGLDGRLAVVTDDHWIRLCDPTGPQVVSETRGKGRITAMAYAPDGILVVGRADSAVDVYDTALSLVGTWRTGEAVPYSVAVTTGGRVAAGLGDGRVLMWTLAGPRDPSTVAVHRDSVLVVTFGPDDTLASASRDGTLRLQFPTGAARVVQTHRGAITCLTFAPDGRLASGGANGLIEIRSADGRLLHTLSDATDMTRSVAFAADGRLAATCTDGTLWVWDVTGRLITDVPAGTDVFSALAGGTVEALWHRTVHAVATGRDGRMAIACDDGALLWISGEPVLIEHDVAIARLAFDVAGTLHLTDARGDRWVWAAGKLDRATRATEPVFGPTDGVTLVQNRLQMRYQVLLDGRRVNDAAQSGDGHIGAACDDGSIWYVDPRGGHRVLGRHSDTATAVAFAPDGRLASGSADGEVRLWDRDGTLLYARPDRAGRVSSLAFTADGRLLVLCGGLLRIWPWRTPPDVLRRVAERLPRQPLTPQQRQVALLPAEPSNPSDVRS</sequence>
<evidence type="ECO:0000313" key="7">
    <source>
        <dbReference type="EMBL" id="GAA1762405.1"/>
    </source>
</evidence>
<keyword evidence="2" id="KW-0677">Repeat</keyword>
<dbReference type="InterPro" id="IPR027417">
    <property type="entry name" value="P-loop_NTPase"/>
</dbReference>
<dbReference type="SUPFAM" id="SSF52540">
    <property type="entry name" value="P-loop containing nucleoside triphosphate hydrolases"/>
    <property type="match status" value="1"/>
</dbReference>
<dbReference type="EMBL" id="BAAALS010000018">
    <property type="protein sequence ID" value="GAA1762405.1"/>
    <property type="molecule type" value="Genomic_DNA"/>
</dbReference>
<evidence type="ECO:0000256" key="4">
    <source>
        <dbReference type="SAM" id="MobiDB-lite"/>
    </source>
</evidence>
<dbReference type="SUPFAM" id="SSF63829">
    <property type="entry name" value="Calcium-dependent phosphotriesterase"/>
    <property type="match status" value="1"/>
</dbReference>
<dbReference type="Gene3D" id="2.130.10.10">
    <property type="entry name" value="YVTN repeat-like/Quinoprotein amine dehydrogenase"/>
    <property type="match status" value="3"/>
</dbReference>
<protein>
    <recommendedName>
        <fullName evidence="6">Novel STAND NTPase 1 domain-containing protein</fullName>
    </recommendedName>
</protein>
<keyword evidence="5" id="KW-1133">Transmembrane helix</keyword>
<evidence type="ECO:0000259" key="6">
    <source>
        <dbReference type="Pfam" id="PF20703"/>
    </source>
</evidence>
<dbReference type="InterPro" id="IPR015943">
    <property type="entry name" value="WD40/YVTN_repeat-like_dom_sf"/>
</dbReference>
<evidence type="ECO:0000256" key="3">
    <source>
        <dbReference type="PROSITE-ProRule" id="PRU00221"/>
    </source>
</evidence>
<feature type="transmembrane region" description="Helical" evidence="5">
    <location>
        <begin position="12"/>
        <end position="31"/>
    </location>
</feature>
<dbReference type="InterPro" id="IPR001680">
    <property type="entry name" value="WD40_rpt"/>
</dbReference>
<dbReference type="InterPro" id="IPR049052">
    <property type="entry name" value="nSTAND1"/>
</dbReference>